<proteinExistence type="predicted"/>
<sequence length="63" mass="7195">MLDEMIPGGGKLIAGSHSSYAFIESDECVIDSTKFKEYIDKTEDESLSRTRRISMYKKGYRPL</sequence>
<dbReference type="AlphaFoldDB" id="K1S0S0"/>
<protein>
    <submittedName>
        <fullName evidence="1">Transcriptional regulatory protein</fullName>
    </submittedName>
</protein>
<accession>K1S0S0</accession>
<name>K1S0S0_9ZZZZ</name>
<evidence type="ECO:0000313" key="1">
    <source>
        <dbReference type="EMBL" id="EKC54382.1"/>
    </source>
</evidence>
<comment type="caution">
    <text evidence="1">The sequence shown here is derived from an EMBL/GenBank/DDBJ whole genome shotgun (WGS) entry which is preliminary data.</text>
</comment>
<gene>
    <name evidence="1" type="ORF">LEA_15883</name>
</gene>
<dbReference type="EMBL" id="AJWY01010848">
    <property type="protein sequence ID" value="EKC54382.1"/>
    <property type="molecule type" value="Genomic_DNA"/>
</dbReference>
<organism evidence="1">
    <name type="scientific">human gut metagenome</name>
    <dbReference type="NCBI Taxonomy" id="408170"/>
    <lineage>
        <taxon>unclassified sequences</taxon>
        <taxon>metagenomes</taxon>
        <taxon>organismal metagenomes</taxon>
    </lineage>
</organism>
<reference evidence="1" key="1">
    <citation type="journal article" date="2013" name="Environ. Microbiol.">
        <title>Microbiota from the distal guts of lean and obese adolescents exhibit partial functional redundancy besides clear differences in community structure.</title>
        <authorList>
            <person name="Ferrer M."/>
            <person name="Ruiz A."/>
            <person name="Lanza F."/>
            <person name="Haange S.B."/>
            <person name="Oberbach A."/>
            <person name="Till H."/>
            <person name="Bargiela R."/>
            <person name="Campoy C."/>
            <person name="Segura M.T."/>
            <person name="Richter M."/>
            <person name="von Bergen M."/>
            <person name="Seifert J."/>
            <person name="Suarez A."/>
        </authorList>
    </citation>
    <scope>NUCLEOTIDE SEQUENCE</scope>
</reference>